<keyword evidence="4" id="KW-1185">Reference proteome</keyword>
<evidence type="ECO:0000313" key="4">
    <source>
        <dbReference type="Proteomes" id="UP001283361"/>
    </source>
</evidence>
<dbReference type="Proteomes" id="UP001283361">
    <property type="component" value="Unassembled WGS sequence"/>
</dbReference>
<name>A0AAE1EC84_9GAST</name>
<feature type="compositionally biased region" description="Basic and acidic residues" evidence="1">
    <location>
        <begin position="77"/>
        <end position="87"/>
    </location>
</feature>
<feature type="region of interest" description="Disordered" evidence="1">
    <location>
        <begin position="112"/>
        <end position="189"/>
    </location>
</feature>
<feature type="compositionally biased region" description="Basic and acidic residues" evidence="1">
    <location>
        <begin position="124"/>
        <end position="133"/>
    </location>
</feature>
<comment type="caution">
    <text evidence="3">The sequence shown here is derived from an EMBL/GenBank/DDBJ whole genome shotgun (WGS) entry which is preliminary data.</text>
</comment>
<evidence type="ECO:0000256" key="1">
    <source>
        <dbReference type="SAM" id="MobiDB-lite"/>
    </source>
</evidence>
<evidence type="ECO:0000256" key="2">
    <source>
        <dbReference type="SAM" id="SignalP"/>
    </source>
</evidence>
<reference evidence="3" key="1">
    <citation type="journal article" date="2023" name="G3 (Bethesda)">
        <title>A reference genome for the long-term kleptoplast-retaining sea slug Elysia crispata morphotype clarki.</title>
        <authorList>
            <person name="Eastman K.E."/>
            <person name="Pendleton A.L."/>
            <person name="Shaikh M.A."/>
            <person name="Suttiyut T."/>
            <person name="Ogas R."/>
            <person name="Tomko P."/>
            <person name="Gavelis G."/>
            <person name="Widhalm J.R."/>
            <person name="Wisecaver J.H."/>
        </authorList>
    </citation>
    <scope>NUCLEOTIDE SEQUENCE</scope>
    <source>
        <strain evidence="3">ECLA1</strain>
    </source>
</reference>
<organism evidence="3 4">
    <name type="scientific">Elysia crispata</name>
    <name type="common">lettuce slug</name>
    <dbReference type="NCBI Taxonomy" id="231223"/>
    <lineage>
        <taxon>Eukaryota</taxon>
        <taxon>Metazoa</taxon>
        <taxon>Spiralia</taxon>
        <taxon>Lophotrochozoa</taxon>
        <taxon>Mollusca</taxon>
        <taxon>Gastropoda</taxon>
        <taxon>Heterobranchia</taxon>
        <taxon>Euthyneura</taxon>
        <taxon>Panpulmonata</taxon>
        <taxon>Sacoglossa</taxon>
        <taxon>Placobranchoidea</taxon>
        <taxon>Plakobranchidae</taxon>
        <taxon>Elysia</taxon>
    </lineage>
</organism>
<dbReference type="EMBL" id="JAWDGP010000260">
    <property type="protein sequence ID" value="KAK3802186.1"/>
    <property type="molecule type" value="Genomic_DNA"/>
</dbReference>
<proteinExistence type="predicted"/>
<feature type="compositionally biased region" description="Basic and acidic residues" evidence="1">
    <location>
        <begin position="148"/>
        <end position="161"/>
    </location>
</feature>
<feature type="signal peptide" evidence="2">
    <location>
        <begin position="1"/>
        <end position="15"/>
    </location>
</feature>
<feature type="compositionally biased region" description="Low complexity" evidence="1">
    <location>
        <begin position="176"/>
        <end position="185"/>
    </location>
</feature>
<dbReference type="AlphaFoldDB" id="A0AAE1EC84"/>
<evidence type="ECO:0000313" key="3">
    <source>
        <dbReference type="EMBL" id="KAK3802186.1"/>
    </source>
</evidence>
<accession>A0AAE1EC84</accession>
<gene>
    <name evidence="3" type="ORF">RRG08_004476</name>
</gene>
<keyword evidence="2" id="KW-0732">Signal</keyword>
<feature type="compositionally biased region" description="Basic residues" evidence="1">
    <location>
        <begin position="55"/>
        <end position="76"/>
    </location>
</feature>
<feature type="chain" id="PRO_5041905598" evidence="2">
    <location>
        <begin position="16"/>
        <end position="363"/>
    </location>
</feature>
<sequence>MATLLSFTKLTKALAVLITVVVHIHCLHSPAANGGNLERDLSHVNKRLPTAGSNNHKHRHHKTDKTRSSKHRRQMRKEKQIFSKEEENVLASNAADKIKNSYIQPVFEEASTHKLSVEPPSSFDNKEEKHQKDSSLSQNSSFKKVKPYKKEKADSKTKQDIYEESVAQVAKESEENQTSETESLSYTDRDGELHDLTGFFDDNSTSLQISEDFNSLSNDTSHSPEQECRECRKRKEQRETIRENRKRALQQQILFALRMEKPPNATGRRYPKAPGFVHLYRNSENLMMADAPSGGNAYRDSSGHEFHGNNHFHMEEESEEEIVRTKMVYIRAQAGEFGFCTLLRKLCGSLECNTEIYLSFPNQ</sequence>
<dbReference type="Gene3D" id="2.60.120.970">
    <property type="match status" value="1"/>
</dbReference>
<feature type="region of interest" description="Disordered" evidence="1">
    <location>
        <begin position="47"/>
        <end position="87"/>
    </location>
</feature>
<protein>
    <submittedName>
        <fullName evidence="3">Uncharacterized protein</fullName>
    </submittedName>
</protein>